<dbReference type="EMBL" id="ROVY01000105">
    <property type="protein sequence ID" value="MHI24259.1"/>
    <property type="molecule type" value="Genomic_DNA"/>
</dbReference>
<reference evidence="4" key="1">
    <citation type="submission" date="2018-07" db="EMBL/GenBank/DDBJ databases">
        <authorList>
            <consortium name="GenomeTrakr network: Whole genome sequencing for foodborne pathogen traceback"/>
        </authorList>
    </citation>
    <scope>NUCLEOTIDE SEQUENCE [LARGE SCALE GENOMIC DNA]</scope>
    <source>
        <strain evidence="4">FDA00013282</strain>
    </source>
</reference>
<organism evidence="1">
    <name type="scientific">Salmonella enterica</name>
    <name type="common">Salmonella choleraesuis</name>
    <dbReference type="NCBI Taxonomy" id="28901"/>
    <lineage>
        <taxon>Bacteria</taxon>
        <taxon>Pseudomonadati</taxon>
        <taxon>Pseudomonadota</taxon>
        <taxon>Gammaproteobacteria</taxon>
        <taxon>Enterobacterales</taxon>
        <taxon>Enterobacteriaceae</taxon>
        <taxon>Salmonella</taxon>
    </lineage>
</organism>
<dbReference type="Proteomes" id="UP000885417">
    <property type="component" value="Unassembled WGS sequence"/>
</dbReference>
<reference evidence="1" key="2">
    <citation type="submission" date="2018-10" db="EMBL/GenBank/DDBJ databases">
        <authorList>
            <consortium name="PulseNet: The National Subtyping Network for Foodborne Disease Surveillance"/>
            <person name="Tarr C.L."/>
            <person name="Trees E."/>
            <person name="Katz L.S."/>
            <person name="Carleton-Romer H.A."/>
            <person name="Stroika S."/>
            <person name="Kucerova Z."/>
            <person name="Roache K.F."/>
            <person name="Sabol A.L."/>
            <person name="Besser J."/>
            <person name="Gerner-Smidt P."/>
        </authorList>
    </citation>
    <scope>NUCLEOTIDE SEQUENCE [LARGE SCALE GENOMIC DNA]</scope>
    <source>
        <strain evidence="1">PNUSAS059279</strain>
        <strain evidence="3">PNUSAS059687</strain>
        <strain evidence="2">PNUSAS059688</strain>
    </source>
</reference>
<dbReference type="AlphaFoldDB" id="A0A3J2D240"/>
<sequence length="123" mass="13975">MRITKVEGSLGLPCKSYQDDNEAEAERADFEQLMYQALPVGANNLAALNKNVVFRQCYRVSGGYLDGVECEVCESGGLIQLKINVPHHDVYRSMKTLKQWLESQLLHMGYVISLEIFYVKNNE</sequence>
<dbReference type="NCBIfam" id="NF011878">
    <property type="entry name" value="PRK15351.1"/>
    <property type="match status" value="1"/>
</dbReference>
<gene>
    <name evidence="1" type="primary">ssaP</name>
    <name evidence="4" type="ORF">DTA53_02945</name>
    <name evidence="1" type="ORF">ED173_20370</name>
    <name evidence="2" type="ORF">EEM47_21035</name>
    <name evidence="3" type="ORF">EEN88_04830</name>
</gene>
<dbReference type="Proteomes" id="UP000839513">
    <property type="component" value="Unassembled WGS sequence"/>
</dbReference>
<dbReference type="EMBL" id="RNUA01000010">
    <property type="protein sequence ID" value="MHS97209.1"/>
    <property type="molecule type" value="Genomic_DNA"/>
</dbReference>
<proteinExistence type="predicted"/>
<evidence type="ECO:0000313" key="1">
    <source>
        <dbReference type="EMBL" id="MFX65205.1"/>
    </source>
</evidence>
<accession>A0A3J2D240</accession>
<evidence type="ECO:0000313" key="2">
    <source>
        <dbReference type="EMBL" id="MHI24259.1"/>
    </source>
</evidence>
<dbReference type="EMBL" id="RTRY01000002">
    <property type="protein sequence ID" value="MJX45906.1"/>
    <property type="molecule type" value="Genomic_DNA"/>
</dbReference>
<dbReference type="EMBL" id="RNGN01000105">
    <property type="protein sequence ID" value="MFX65205.1"/>
    <property type="molecule type" value="Genomic_DNA"/>
</dbReference>
<comment type="caution">
    <text evidence="1">The sequence shown here is derived from an EMBL/GenBank/DDBJ whole genome shotgun (WGS) entry which is preliminary data.</text>
</comment>
<evidence type="ECO:0000313" key="3">
    <source>
        <dbReference type="EMBL" id="MHS97209.1"/>
    </source>
</evidence>
<evidence type="ECO:0000313" key="4">
    <source>
        <dbReference type="EMBL" id="MJX45906.1"/>
    </source>
</evidence>
<name>A0A3J2D240_SALER</name>
<dbReference type="Proteomes" id="UP000885364">
    <property type="component" value="Unassembled WGS sequence"/>
</dbReference>
<protein>
    <submittedName>
        <fullName evidence="1">Type III secretion system apparatus protein SsaP</fullName>
    </submittedName>
</protein>
<dbReference type="InterPro" id="IPR058105">
    <property type="entry name" value="SsaP"/>
</dbReference>
<dbReference type="Proteomes" id="UP000885264">
    <property type="component" value="Unassembled WGS sequence"/>
</dbReference>